<evidence type="ECO:0000313" key="2">
    <source>
        <dbReference type="Proteomes" id="UP001189624"/>
    </source>
</evidence>
<sequence length="123" mass="14817">MYENVYEDAGMECFKLTQKPPLYRKFYFLVGTTVWDLGQRSQIFEAWDRHLECRDDSLTKQEGGLPFSKWRDDDLAFQSWPRLVRVFKLVLNKHLTLRVRVLANFYRSVWLIDFPRLPFGFSD</sequence>
<reference evidence="1" key="1">
    <citation type="submission" date="2023-10" db="EMBL/GenBank/DDBJ databases">
        <authorList>
            <person name="Domelevo Entfellner J.-B."/>
        </authorList>
    </citation>
    <scope>NUCLEOTIDE SEQUENCE</scope>
</reference>
<evidence type="ECO:0000313" key="1">
    <source>
        <dbReference type="EMBL" id="CAJ1969421.1"/>
    </source>
</evidence>
<gene>
    <name evidence="1" type="ORF">AYBTSS11_LOCUS22251</name>
</gene>
<dbReference type="AlphaFoldDB" id="A0AA86SPZ5"/>
<name>A0AA86SPZ5_9FABA</name>
<protein>
    <submittedName>
        <fullName evidence="1">Uncharacterized protein</fullName>
    </submittedName>
</protein>
<proteinExistence type="predicted"/>
<organism evidence="1 2">
    <name type="scientific">Sphenostylis stenocarpa</name>
    <dbReference type="NCBI Taxonomy" id="92480"/>
    <lineage>
        <taxon>Eukaryota</taxon>
        <taxon>Viridiplantae</taxon>
        <taxon>Streptophyta</taxon>
        <taxon>Embryophyta</taxon>
        <taxon>Tracheophyta</taxon>
        <taxon>Spermatophyta</taxon>
        <taxon>Magnoliopsida</taxon>
        <taxon>eudicotyledons</taxon>
        <taxon>Gunneridae</taxon>
        <taxon>Pentapetalae</taxon>
        <taxon>rosids</taxon>
        <taxon>fabids</taxon>
        <taxon>Fabales</taxon>
        <taxon>Fabaceae</taxon>
        <taxon>Papilionoideae</taxon>
        <taxon>50 kb inversion clade</taxon>
        <taxon>NPAAA clade</taxon>
        <taxon>indigoferoid/millettioid clade</taxon>
        <taxon>Phaseoleae</taxon>
        <taxon>Sphenostylis</taxon>
    </lineage>
</organism>
<dbReference type="EMBL" id="OY731404">
    <property type="protein sequence ID" value="CAJ1969421.1"/>
    <property type="molecule type" value="Genomic_DNA"/>
</dbReference>
<dbReference type="Proteomes" id="UP001189624">
    <property type="component" value="Chromosome 7"/>
</dbReference>
<accession>A0AA86SPZ5</accession>
<keyword evidence="2" id="KW-1185">Reference proteome</keyword>
<dbReference type="Gramene" id="rna-AYBTSS11_LOCUS22251">
    <property type="protein sequence ID" value="CAJ1969421.1"/>
    <property type="gene ID" value="gene-AYBTSS11_LOCUS22251"/>
</dbReference>